<accession>A0A1Q2HVX7</accession>
<dbReference type="RefSeq" id="WP_095659745.1">
    <property type="nucleotide sequence ID" value="NZ_CP019688.1"/>
</dbReference>
<dbReference type="InterPro" id="IPR036761">
    <property type="entry name" value="TTHA0802/YceI-like_sf"/>
</dbReference>
<dbReference type="KEGG" id="cgv:CGLAU_05105"/>
<keyword evidence="4" id="KW-1185">Reference proteome</keyword>
<dbReference type="Pfam" id="PF04264">
    <property type="entry name" value="YceI"/>
    <property type="match status" value="1"/>
</dbReference>
<dbReference type="InterPro" id="IPR007372">
    <property type="entry name" value="Lipid/polyisoprenoid-bd_YceI"/>
</dbReference>
<dbReference type="Gene3D" id="2.40.128.110">
    <property type="entry name" value="Lipid/polyisoprenoid-binding, YceI-like"/>
    <property type="match status" value="1"/>
</dbReference>
<dbReference type="OrthoDB" id="9811006at2"/>
<dbReference type="PANTHER" id="PTHR34406">
    <property type="entry name" value="PROTEIN YCEI"/>
    <property type="match status" value="1"/>
</dbReference>
<evidence type="ECO:0000256" key="1">
    <source>
        <dbReference type="ARBA" id="ARBA00008812"/>
    </source>
</evidence>
<evidence type="ECO:0000259" key="2">
    <source>
        <dbReference type="SMART" id="SM00867"/>
    </source>
</evidence>
<feature type="domain" description="Lipid/polyisoprenoid-binding YceI-like" evidence="2">
    <location>
        <begin position="7"/>
        <end position="176"/>
    </location>
</feature>
<dbReference type="EMBL" id="CP019688">
    <property type="protein sequence ID" value="AQQ14995.1"/>
    <property type="molecule type" value="Genomic_DNA"/>
</dbReference>
<evidence type="ECO:0000313" key="3">
    <source>
        <dbReference type="EMBL" id="AQQ14995.1"/>
    </source>
</evidence>
<evidence type="ECO:0000313" key="4">
    <source>
        <dbReference type="Proteomes" id="UP000217209"/>
    </source>
</evidence>
<proteinExistence type="inferred from homology"/>
<sequence length="184" mass="19931">MTELSGTWTLDPTHSSVNFIARHAMVTRIRGSFQDFNATLHINQDAPETSSVDALIQIASVNTGNADRDTHLRKNDFFEADRYPEASFVSTMFHVDEKGNGTVEGDMTIKGITKPIILIVATFGIQPDPMGNTRLGFEAATTFNRHAFGLDFDAPIETGGVLISNEIKVEIEGSAIRTGDSAAG</sequence>
<dbReference type="SUPFAM" id="SSF101874">
    <property type="entry name" value="YceI-like"/>
    <property type="match status" value="1"/>
</dbReference>
<reference evidence="3 4" key="1">
    <citation type="submission" date="2016-12" db="EMBL/GenBank/DDBJ databases">
        <authorList>
            <person name="Song W.-J."/>
            <person name="Kurnit D.M."/>
        </authorList>
    </citation>
    <scope>NUCLEOTIDE SEQUENCE [LARGE SCALE GENOMIC DNA]</scope>
    <source>
        <strain evidence="3 4">DSM 30827</strain>
    </source>
</reference>
<name>A0A1Q2HVX7_9CORY</name>
<organism evidence="3 4">
    <name type="scientific">Corynebacterium glaucum</name>
    <dbReference type="NCBI Taxonomy" id="187491"/>
    <lineage>
        <taxon>Bacteria</taxon>
        <taxon>Bacillati</taxon>
        <taxon>Actinomycetota</taxon>
        <taxon>Actinomycetes</taxon>
        <taxon>Mycobacteriales</taxon>
        <taxon>Corynebacteriaceae</taxon>
        <taxon>Corynebacterium</taxon>
    </lineage>
</organism>
<dbReference type="AlphaFoldDB" id="A0A1Q2HVX7"/>
<comment type="similarity">
    <text evidence="1">Belongs to the UPF0312 family.</text>
</comment>
<dbReference type="SMART" id="SM00867">
    <property type="entry name" value="YceI"/>
    <property type="match status" value="1"/>
</dbReference>
<dbReference type="Proteomes" id="UP000217209">
    <property type="component" value="Chromosome"/>
</dbReference>
<dbReference type="PANTHER" id="PTHR34406:SF1">
    <property type="entry name" value="PROTEIN YCEI"/>
    <property type="match status" value="1"/>
</dbReference>
<protein>
    <recommendedName>
        <fullName evidence="2">Lipid/polyisoprenoid-binding YceI-like domain-containing protein</fullName>
    </recommendedName>
</protein>
<gene>
    <name evidence="3" type="ORF">CGLAU_05105</name>
</gene>